<evidence type="ECO:0000259" key="3">
    <source>
        <dbReference type="Pfam" id="PF03061"/>
    </source>
</evidence>
<sequence>MSPKDPSSPHFAEVVGYTRLPSEPNTAVLELLLRPELCNTGGTVHGGVLMTMLDTAGMWASSLPGRASSGATVSISCNFVSAVRPSECERLIARAKITRAGKRMYFANIEASALPGGKLVATAQAVYAFPPSAVKNAVAETDAAA</sequence>
<comment type="similarity">
    <text evidence="1">Belongs to the thioesterase PaaI family.</text>
</comment>
<organism evidence="4 5">
    <name type="scientific">Verticiella sediminum</name>
    <dbReference type="NCBI Taxonomy" id="1247510"/>
    <lineage>
        <taxon>Bacteria</taxon>
        <taxon>Pseudomonadati</taxon>
        <taxon>Pseudomonadota</taxon>
        <taxon>Betaproteobacteria</taxon>
        <taxon>Burkholderiales</taxon>
        <taxon>Alcaligenaceae</taxon>
        <taxon>Verticiella</taxon>
    </lineage>
</organism>
<keyword evidence="2" id="KW-0378">Hydrolase</keyword>
<dbReference type="Proteomes" id="UP000318405">
    <property type="component" value="Unassembled WGS sequence"/>
</dbReference>
<comment type="caution">
    <text evidence="4">The sequence shown here is derived from an EMBL/GenBank/DDBJ whole genome shotgun (WGS) entry which is preliminary data.</text>
</comment>
<reference evidence="4 5" key="1">
    <citation type="submission" date="2019-07" db="EMBL/GenBank/DDBJ databases">
        <title>Qingshengfaniella alkalisoli gen. nov., sp. nov., isolated from saline soil.</title>
        <authorList>
            <person name="Xu L."/>
            <person name="Huang X.-X."/>
            <person name="Sun J.-Q."/>
        </authorList>
    </citation>
    <scope>NUCLEOTIDE SEQUENCE [LARGE SCALE GENOMIC DNA]</scope>
    <source>
        <strain evidence="4 5">DSM 27279</strain>
    </source>
</reference>
<name>A0A556AJ36_9BURK</name>
<dbReference type="GO" id="GO:0047617">
    <property type="term" value="F:fatty acyl-CoA hydrolase activity"/>
    <property type="evidence" value="ECO:0007669"/>
    <property type="project" value="InterPro"/>
</dbReference>
<dbReference type="InterPro" id="IPR003736">
    <property type="entry name" value="PAAI_dom"/>
</dbReference>
<feature type="domain" description="Thioesterase" evidence="3">
    <location>
        <begin position="41"/>
        <end position="117"/>
    </location>
</feature>
<evidence type="ECO:0000313" key="4">
    <source>
        <dbReference type="EMBL" id="TSH92918.1"/>
    </source>
</evidence>
<gene>
    <name evidence="4" type="ORF">FOZ76_16140</name>
</gene>
<proteinExistence type="inferred from homology"/>
<dbReference type="OrthoDB" id="4717506at2"/>
<evidence type="ECO:0000256" key="1">
    <source>
        <dbReference type="ARBA" id="ARBA00008324"/>
    </source>
</evidence>
<dbReference type="InterPro" id="IPR039298">
    <property type="entry name" value="ACOT13"/>
</dbReference>
<dbReference type="PANTHER" id="PTHR21660">
    <property type="entry name" value="THIOESTERASE SUPERFAMILY MEMBER-RELATED"/>
    <property type="match status" value="1"/>
</dbReference>
<dbReference type="SUPFAM" id="SSF54637">
    <property type="entry name" value="Thioesterase/thiol ester dehydrase-isomerase"/>
    <property type="match status" value="1"/>
</dbReference>
<dbReference type="PANTHER" id="PTHR21660:SF1">
    <property type="entry name" value="ACYL-COENZYME A THIOESTERASE 13"/>
    <property type="match status" value="1"/>
</dbReference>
<dbReference type="NCBIfam" id="TIGR00369">
    <property type="entry name" value="unchar_dom_1"/>
    <property type="match status" value="1"/>
</dbReference>
<dbReference type="Pfam" id="PF03061">
    <property type="entry name" value="4HBT"/>
    <property type="match status" value="1"/>
</dbReference>
<keyword evidence="5" id="KW-1185">Reference proteome</keyword>
<dbReference type="EMBL" id="VLTJ01000029">
    <property type="protein sequence ID" value="TSH92918.1"/>
    <property type="molecule type" value="Genomic_DNA"/>
</dbReference>
<dbReference type="Gene3D" id="3.10.129.10">
    <property type="entry name" value="Hotdog Thioesterase"/>
    <property type="match status" value="1"/>
</dbReference>
<dbReference type="InterPro" id="IPR006683">
    <property type="entry name" value="Thioestr_dom"/>
</dbReference>
<accession>A0A556AJ36</accession>
<protein>
    <submittedName>
        <fullName evidence="4">PaaI family thioesterase</fullName>
    </submittedName>
</protein>
<evidence type="ECO:0000313" key="5">
    <source>
        <dbReference type="Proteomes" id="UP000318405"/>
    </source>
</evidence>
<dbReference type="InterPro" id="IPR029069">
    <property type="entry name" value="HotDog_dom_sf"/>
</dbReference>
<dbReference type="CDD" id="cd03443">
    <property type="entry name" value="PaaI_thioesterase"/>
    <property type="match status" value="1"/>
</dbReference>
<dbReference type="RefSeq" id="WP_143949284.1">
    <property type="nucleotide sequence ID" value="NZ_BAABMB010000001.1"/>
</dbReference>
<dbReference type="AlphaFoldDB" id="A0A556AJ36"/>
<evidence type="ECO:0000256" key="2">
    <source>
        <dbReference type="ARBA" id="ARBA00022801"/>
    </source>
</evidence>